<feature type="compositionally biased region" description="Low complexity" evidence="7">
    <location>
        <begin position="216"/>
        <end position="237"/>
    </location>
</feature>
<evidence type="ECO:0000256" key="6">
    <source>
        <dbReference type="PROSITE-ProRule" id="PRU00089"/>
    </source>
</evidence>
<dbReference type="Proteomes" id="UP001152759">
    <property type="component" value="Chromosome 7"/>
</dbReference>
<dbReference type="InterPro" id="IPR036388">
    <property type="entry name" value="WH-like_DNA-bd_sf"/>
</dbReference>
<reference evidence="9" key="1">
    <citation type="submission" date="2021-12" db="EMBL/GenBank/DDBJ databases">
        <authorList>
            <person name="King R."/>
        </authorList>
    </citation>
    <scope>NUCLEOTIDE SEQUENCE</scope>
</reference>
<dbReference type="Pfam" id="PF00250">
    <property type="entry name" value="Forkhead"/>
    <property type="match status" value="1"/>
</dbReference>
<dbReference type="PROSITE" id="PS50039">
    <property type="entry name" value="FORK_HEAD_3"/>
    <property type="match status" value="1"/>
</dbReference>
<dbReference type="SMART" id="SM00339">
    <property type="entry name" value="FH"/>
    <property type="match status" value="1"/>
</dbReference>
<keyword evidence="3 6" id="KW-0238">DNA-binding</keyword>
<feature type="region of interest" description="Disordered" evidence="7">
    <location>
        <begin position="370"/>
        <end position="400"/>
    </location>
</feature>
<feature type="DNA-binding region" description="Fork-head" evidence="6">
    <location>
        <begin position="293"/>
        <end position="395"/>
    </location>
</feature>
<dbReference type="PROSITE" id="PS00658">
    <property type="entry name" value="FORK_HEAD_2"/>
    <property type="match status" value="1"/>
</dbReference>
<evidence type="ECO:0000256" key="4">
    <source>
        <dbReference type="ARBA" id="ARBA00023163"/>
    </source>
</evidence>
<evidence type="ECO:0000256" key="3">
    <source>
        <dbReference type="ARBA" id="ARBA00023125"/>
    </source>
</evidence>
<evidence type="ECO:0000256" key="1">
    <source>
        <dbReference type="ARBA" id="ARBA00004123"/>
    </source>
</evidence>
<feature type="compositionally biased region" description="Basic and acidic residues" evidence="7">
    <location>
        <begin position="7"/>
        <end position="19"/>
    </location>
</feature>
<comment type="subcellular location">
    <subcellularLocation>
        <location evidence="1 6">Nucleus</location>
    </subcellularLocation>
</comment>
<proteinExistence type="predicted"/>
<dbReference type="GO" id="GO:0003700">
    <property type="term" value="F:DNA-binding transcription factor activity"/>
    <property type="evidence" value="ECO:0007669"/>
    <property type="project" value="InterPro"/>
</dbReference>
<feature type="domain" description="Fork-head" evidence="8">
    <location>
        <begin position="293"/>
        <end position="395"/>
    </location>
</feature>
<dbReference type="GO" id="GO:0000987">
    <property type="term" value="F:cis-regulatory region sequence-specific DNA binding"/>
    <property type="evidence" value="ECO:0007669"/>
    <property type="project" value="TreeGrafter"/>
</dbReference>
<dbReference type="Gene3D" id="1.10.10.10">
    <property type="entry name" value="Winged helix-like DNA-binding domain superfamily/Winged helix DNA-binding domain"/>
    <property type="match status" value="1"/>
</dbReference>
<keyword evidence="4" id="KW-0804">Transcription</keyword>
<feature type="region of interest" description="Disordered" evidence="7">
    <location>
        <begin position="1"/>
        <end position="50"/>
    </location>
</feature>
<gene>
    <name evidence="9" type="ORF">BEMITA_LOCUS11736</name>
</gene>
<keyword evidence="10" id="KW-1185">Reference proteome</keyword>
<keyword evidence="5 6" id="KW-0539">Nucleus</keyword>
<dbReference type="GO" id="GO:0005634">
    <property type="term" value="C:nucleus"/>
    <property type="evidence" value="ECO:0007669"/>
    <property type="project" value="UniProtKB-SubCell"/>
</dbReference>
<dbReference type="EMBL" id="OU963868">
    <property type="protein sequence ID" value="CAH0393316.1"/>
    <property type="molecule type" value="Genomic_DNA"/>
</dbReference>
<feature type="region of interest" description="Disordered" evidence="7">
    <location>
        <begin position="268"/>
        <end position="296"/>
    </location>
</feature>
<feature type="compositionally biased region" description="Basic and acidic residues" evidence="7">
    <location>
        <begin position="282"/>
        <end position="291"/>
    </location>
</feature>
<protein>
    <recommendedName>
        <fullName evidence="8">Fork-head domain-containing protein</fullName>
    </recommendedName>
</protein>
<dbReference type="PANTHER" id="PTHR13962">
    <property type="entry name" value="FORKHEAD BOX PROTEIN N3-LIKE PROTEIN-RELATED"/>
    <property type="match status" value="1"/>
</dbReference>
<feature type="compositionally biased region" description="Basic residues" evidence="7">
    <location>
        <begin position="389"/>
        <end position="400"/>
    </location>
</feature>
<dbReference type="PRINTS" id="PR00053">
    <property type="entry name" value="FORKHEAD"/>
</dbReference>
<dbReference type="InterPro" id="IPR036390">
    <property type="entry name" value="WH_DNA-bd_sf"/>
</dbReference>
<dbReference type="InterPro" id="IPR030456">
    <property type="entry name" value="TF_fork_head_CS_2"/>
</dbReference>
<sequence>MIGPNCKEPRQTAKGPIKETKKRKSRETREGKQGSKRKIAPKNGADEMTKSVADNKVTLVKKSKCLVKTGDTTERLAFDTIEMHSLGDPDPVVALPKLPLVINSKRIDELIDEMESMTNGKLPGQEKDESIIEEFLDISQCRIVHDDEGNFNLINEHANLIDEHANLIDDHANLIDDQELNSFTAKDYYDYILGYGEQEDVVSSTSGPAPVPAPAGPVHAPVSEPANPEPASSKPTSKTPPPATEADDLNEPNFSWLLNFKVASIFDPNADPGSKDSEEEAKEAQKVEPRPTKPPFTYTELIDQALKEKGQLTVSNIYSWISERFPFYRPNDDRWKNSVRHNLSINPHFRKGNKAPHGAGHFWILSNNEGVTTTQQPPPQRPSQLQNHSRSRRRRRARAR</sequence>
<accession>A0A9P0AK72</accession>
<evidence type="ECO:0000313" key="9">
    <source>
        <dbReference type="EMBL" id="CAH0393316.1"/>
    </source>
</evidence>
<dbReference type="KEGG" id="btab:109042565"/>
<feature type="region of interest" description="Disordered" evidence="7">
    <location>
        <begin position="201"/>
        <end position="250"/>
    </location>
</feature>
<dbReference type="InterPro" id="IPR047119">
    <property type="entry name" value="FOXN2/3-like"/>
</dbReference>
<dbReference type="SUPFAM" id="SSF46785">
    <property type="entry name" value="Winged helix' DNA-binding domain"/>
    <property type="match status" value="1"/>
</dbReference>
<keyword evidence="2" id="KW-0805">Transcription regulation</keyword>
<evidence type="ECO:0000256" key="2">
    <source>
        <dbReference type="ARBA" id="ARBA00023015"/>
    </source>
</evidence>
<evidence type="ECO:0000313" key="10">
    <source>
        <dbReference type="Proteomes" id="UP001152759"/>
    </source>
</evidence>
<evidence type="ECO:0000256" key="7">
    <source>
        <dbReference type="SAM" id="MobiDB-lite"/>
    </source>
</evidence>
<dbReference type="PANTHER" id="PTHR13962:SF17">
    <property type="entry name" value="FORKHEAD BOX PROTEIN N4"/>
    <property type="match status" value="1"/>
</dbReference>
<evidence type="ECO:0000256" key="5">
    <source>
        <dbReference type="ARBA" id="ARBA00023242"/>
    </source>
</evidence>
<name>A0A9P0AK72_BEMTA</name>
<dbReference type="AlphaFoldDB" id="A0A9P0AK72"/>
<dbReference type="InterPro" id="IPR001766">
    <property type="entry name" value="Fork_head_dom"/>
</dbReference>
<dbReference type="CDD" id="cd00059">
    <property type="entry name" value="FH_FOX"/>
    <property type="match status" value="1"/>
</dbReference>
<organism evidence="9 10">
    <name type="scientific">Bemisia tabaci</name>
    <name type="common">Sweetpotato whitefly</name>
    <name type="synonym">Aleurodes tabaci</name>
    <dbReference type="NCBI Taxonomy" id="7038"/>
    <lineage>
        <taxon>Eukaryota</taxon>
        <taxon>Metazoa</taxon>
        <taxon>Ecdysozoa</taxon>
        <taxon>Arthropoda</taxon>
        <taxon>Hexapoda</taxon>
        <taxon>Insecta</taxon>
        <taxon>Pterygota</taxon>
        <taxon>Neoptera</taxon>
        <taxon>Paraneoptera</taxon>
        <taxon>Hemiptera</taxon>
        <taxon>Sternorrhyncha</taxon>
        <taxon>Aleyrodoidea</taxon>
        <taxon>Aleyrodidae</taxon>
        <taxon>Aleyrodinae</taxon>
        <taxon>Bemisia</taxon>
    </lineage>
</organism>
<evidence type="ECO:0000259" key="8">
    <source>
        <dbReference type="PROSITE" id="PS50039"/>
    </source>
</evidence>